<dbReference type="SUPFAM" id="SSF82771">
    <property type="entry name" value="GIY-YIG endonuclease"/>
    <property type="match status" value="1"/>
</dbReference>
<dbReference type="PROSITE" id="PS50164">
    <property type="entry name" value="GIY_YIG"/>
    <property type="match status" value="1"/>
</dbReference>
<dbReference type="CDD" id="cd10449">
    <property type="entry name" value="GIY-YIG_SLX1_like"/>
    <property type="match status" value="1"/>
</dbReference>
<dbReference type="EMBL" id="MHOK01000003">
    <property type="protein sequence ID" value="OGZ62304.1"/>
    <property type="molecule type" value="Genomic_DNA"/>
</dbReference>
<feature type="domain" description="GIY-YIG" evidence="2">
    <location>
        <begin position="1"/>
        <end position="75"/>
    </location>
</feature>
<evidence type="ECO:0000313" key="4">
    <source>
        <dbReference type="Proteomes" id="UP000176770"/>
    </source>
</evidence>
<dbReference type="Proteomes" id="UP000176770">
    <property type="component" value="Unassembled WGS sequence"/>
</dbReference>
<keyword evidence="3" id="KW-0255">Endonuclease</keyword>
<dbReference type="GO" id="GO:0004519">
    <property type="term" value="F:endonuclease activity"/>
    <property type="evidence" value="ECO:0007669"/>
    <property type="project" value="UniProtKB-KW"/>
</dbReference>
<comment type="similarity">
    <text evidence="1">Belongs to the UPF0213 family.</text>
</comment>
<protein>
    <submittedName>
        <fullName evidence="3">Endonuclease</fullName>
    </submittedName>
</protein>
<dbReference type="InterPro" id="IPR050190">
    <property type="entry name" value="UPF0213_domain"/>
</dbReference>
<name>A0A1G2HIH2_9BACT</name>
<gene>
    <name evidence="3" type="ORF">A3F94_00755</name>
</gene>
<dbReference type="InterPro" id="IPR035901">
    <property type="entry name" value="GIY-YIG_endonuc_sf"/>
</dbReference>
<comment type="caution">
    <text evidence="3">The sequence shown here is derived from an EMBL/GenBank/DDBJ whole genome shotgun (WGS) entry which is preliminary data.</text>
</comment>
<dbReference type="InterPro" id="IPR000305">
    <property type="entry name" value="GIY-YIG_endonuc"/>
</dbReference>
<keyword evidence="3" id="KW-0540">Nuclease</keyword>
<evidence type="ECO:0000256" key="1">
    <source>
        <dbReference type="ARBA" id="ARBA00007435"/>
    </source>
</evidence>
<reference evidence="3 4" key="1">
    <citation type="journal article" date="2016" name="Nat. Commun.">
        <title>Thousands of microbial genomes shed light on interconnected biogeochemical processes in an aquifer system.</title>
        <authorList>
            <person name="Anantharaman K."/>
            <person name="Brown C.T."/>
            <person name="Hug L.A."/>
            <person name="Sharon I."/>
            <person name="Castelle C.J."/>
            <person name="Probst A.J."/>
            <person name="Thomas B.C."/>
            <person name="Singh A."/>
            <person name="Wilkins M.J."/>
            <person name="Karaoz U."/>
            <person name="Brodie E.L."/>
            <person name="Williams K.H."/>
            <person name="Hubbard S.S."/>
            <person name="Banfield J.F."/>
        </authorList>
    </citation>
    <scope>NUCLEOTIDE SEQUENCE [LARGE SCALE GENOMIC DNA]</scope>
</reference>
<organism evidence="3 4">
    <name type="scientific">Candidatus Spechtbacteria bacterium RIFCSPLOWO2_12_FULL_38_22</name>
    <dbReference type="NCBI Taxonomy" id="1802165"/>
    <lineage>
        <taxon>Bacteria</taxon>
        <taxon>Candidatus Spechtiibacteriota</taxon>
    </lineage>
</organism>
<dbReference type="Pfam" id="PF01541">
    <property type="entry name" value="GIY-YIG"/>
    <property type="match status" value="1"/>
</dbReference>
<dbReference type="PANTHER" id="PTHR34477">
    <property type="entry name" value="UPF0213 PROTEIN YHBQ"/>
    <property type="match status" value="1"/>
</dbReference>
<proteinExistence type="inferred from homology"/>
<sequence>MFTVYAIKSIKNNYVYVGLTKNLENRLARHNSGREKTTKPHRPFRLIRTENFKTWQEARNREKQLKSGYGKEFLKTLI</sequence>
<evidence type="ECO:0000259" key="2">
    <source>
        <dbReference type="PROSITE" id="PS50164"/>
    </source>
</evidence>
<evidence type="ECO:0000313" key="3">
    <source>
        <dbReference type="EMBL" id="OGZ62304.1"/>
    </source>
</evidence>
<dbReference type="PANTHER" id="PTHR34477:SF1">
    <property type="entry name" value="UPF0213 PROTEIN YHBQ"/>
    <property type="match status" value="1"/>
</dbReference>
<keyword evidence="3" id="KW-0378">Hydrolase</keyword>
<accession>A0A1G2HIH2</accession>
<dbReference type="AlphaFoldDB" id="A0A1G2HIH2"/>
<dbReference type="Gene3D" id="3.40.1440.10">
    <property type="entry name" value="GIY-YIG endonuclease"/>
    <property type="match status" value="1"/>
</dbReference>
<dbReference type="STRING" id="1802165.A3F94_00755"/>